<accession>A0ABX7AWT8</accession>
<gene>
    <name evidence="4" type="ORF">FJQ98_06825</name>
</gene>
<dbReference type="Proteomes" id="UP000596049">
    <property type="component" value="Chromosome"/>
</dbReference>
<keyword evidence="3" id="KW-0812">Transmembrane</keyword>
<name>A0ABX7AWT8_9BACI</name>
<organism evidence="4 5">
    <name type="scientific">Lysinibacillus agricola</name>
    <dbReference type="NCBI Taxonomy" id="2590012"/>
    <lineage>
        <taxon>Bacteria</taxon>
        <taxon>Bacillati</taxon>
        <taxon>Bacillota</taxon>
        <taxon>Bacilli</taxon>
        <taxon>Bacillales</taxon>
        <taxon>Bacillaceae</taxon>
        <taxon>Lysinibacillus</taxon>
    </lineage>
</organism>
<keyword evidence="2" id="KW-0178">Competence</keyword>
<protein>
    <submittedName>
        <fullName evidence="4">Prepilin-type N-terminal cleavage/methylation domain-containing protein</fullName>
    </submittedName>
</protein>
<dbReference type="EMBL" id="CP067341">
    <property type="protein sequence ID" value="QQP13757.1"/>
    <property type="molecule type" value="Genomic_DNA"/>
</dbReference>
<feature type="transmembrane region" description="Helical" evidence="3">
    <location>
        <begin position="12"/>
        <end position="32"/>
    </location>
</feature>
<dbReference type="Pfam" id="PF07963">
    <property type="entry name" value="N_methyl"/>
    <property type="match status" value="1"/>
</dbReference>
<dbReference type="RefSeq" id="WP_053594331.1">
    <property type="nucleotide sequence ID" value="NZ_CP067341.1"/>
</dbReference>
<dbReference type="InterPro" id="IPR012902">
    <property type="entry name" value="N_methyl_site"/>
</dbReference>
<evidence type="ECO:0000313" key="5">
    <source>
        <dbReference type="Proteomes" id="UP000596049"/>
    </source>
</evidence>
<dbReference type="PROSITE" id="PS00409">
    <property type="entry name" value="PROKAR_NTER_METHYL"/>
    <property type="match status" value="1"/>
</dbReference>
<evidence type="ECO:0000313" key="4">
    <source>
        <dbReference type="EMBL" id="QQP13757.1"/>
    </source>
</evidence>
<comment type="subcellular location">
    <subcellularLocation>
        <location evidence="1">Cell surface</location>
    </subcellularLocation>
</comment>
<proteinExistence type="predicted"/>
<sequence>MKIHKESGLTLVEVLAVIVISSLIALIIYSVLSQSSTNYHKQAETNKNINDAAYALKVITKEIRKNPNTVSSNYRTELTINRGFEGEIQFVLDKEKQSINRNGVIFSTGVQDFEINFTGQAITIIITNVQGKKFSAELYLRKAGTK</sequence>
<keyword evidence="5" id="KW-1185">Reference proteome</keyword>
<evidence type="ECO:0000256" key="1">
    <source>
        <dbReference type="ARBA" id="ARBA00004241"/>
    </source>
</evidence>
<keyword evidence="3" id="KW-1133">Transmembrane helix</keyword>
<evidence type="ECO:0000256" key="2">
    <source>
        <dbReference type="ARBA" id="ARBA00023287"/>
    </source>
</evidence>
<evidence type="ECO:0000256" key="3">
    <source>
        <dbReference type="SAM" id="Phobius"/>
    </source>
</evidence>
<reference evidence="4 5" key="1">
    <citation type="submission" date="2020-01" db="EMBL/GenBank/DDBJ databases">
        <authorList>
            <person name="Liu G."/>
            <person name="Liu B."/>
        </authorList>
    </citation>
    <scope>NUCLEOTIDE SEQUENCE [LARGE SCALE GENOMIC DNA]</scope>
    <source>
        <strain evidence="4 5">FJAT-51161</strain>
    </source>
</reference>
<dbReference type="NCBIfam" id="TIGR02532">
    <property type="entry name" value="IV_pilin_GFxxxE"/>
    <property type="match status" value="1"/>
</dbReference>
<keyword evidence="3" id="KW-0472">Membrane</keyword>